<dbReference type="InterPro" id="IPR013783">
    <property type="entry name" value="Ig-like_fold"/>
</dbReference>
<dbReference type="AlphaFoldDB" id="A0A844E407"/>
<gene>
    <name evidence="2" type="ORF">GKE72_15175</name>
</gene>
<name>A0A844E407_EUBRA</name>
<dbReference type="InterPro" id="IPR044016">
    <property type="entry name" value="Big_13"/>
</dbReference>
<protein>
    <recommendedName>
        <fullName evidence="1">Bacterial Ig-like domain-containing protein</fullName>
    </recommendedName>
</protein>
<dbReference type="EMBL" id="WKRA01000040">
    <property type="protein sequence ID" value="MSD17369.1"/>
    <property type="molecule type" value="Genomic_DNA"/>
</dbReference>
<proteinExistence type="predicted"/>
<dbReference type="RefSeq" id="WP_243144266.1">
    <property type="nucleotide sequence ID" value="NZ_WKRA01000040.1"/>
</dbReference>
<dbReference type="Gene3D" id="2.60.40.10">
    <property type="entry name" value="Immunoglobulins"/>
    <property type="match status" value="2"/>
</dbReference>
<organism evidence="2 3">
    <name type="scientific">Eubacterium ramulus</name>
    <dbReference type="NCBI Taxonomy" id="39490"/>
    <lineage>
        <taxon>Bacteria</taxon>
        <taxon>Bacillati</taxon>
        <taxon>Bacillota</taxon>
        <taxon>Clostridia</taxon>
        <taxon>Eubacteriales</taxon>
        <taxon>Eubacteriaceae</taxon>
        <taxon>Eubacterium</taxon>
    </lineage>
</organism>
<reference evidence="2 3" key="1">
    <citation type="journal article" date="2019" name="Nat. Med.">
        <title>A library of human gut bacterial isolates paired with longitudinal multiomics data enables mechanistic microbiome research.</title>
        <authorList>
            <person name="Poyet M."/>
            <person name="Groussin M."/>
            <person name="Gibbons S.M."/>
            <person name="Avila-Pacheco J."/>
            <person name="Jiang X."/>
            <person name="Kearney S.M."/>
            <person name="Perrotta A.R."/>
            <person name="Berdy B."/>
            <person name="Zhao S."/>
            <person name="Lieberman T.D."/>
            <person name="Swanson P.K."/>
            <person name="Smith M."/>
            <person name="Roesemann S."/>
            <person name="Alexander J.E."/>
            <person name="Rich S.A."/>
            <person name="Livny J."/>
            <person name="Vlamakis H."/>
            <person name="Clish C."/>
            <person name="Bullock K."/>
            <person name="Deik A."/>
            <person name="Scott J."/>
            <person name="Pierce K.A."/>
            <person name="Xavier R.J."/>
            <person name="Alm E.J."/>
        </authorList>
    </citation>
    <scope>NUCLEOTIDE SEQUENCE [LARGE SCALE GENOMIC DNA]</scope>
    <source>
        <strain evidence="2 3">BIOML-A3</strain>
    </source>
</reference>
<dbReference type="Pfam" id="PF09136">
    <property type="entry name" value="Glucodextran_B"/>
    <property type="match status" value="1"/>
</dbReference>
<evidence type="ECO:0000313" key="2">
    <source>
        <dbReference type="EMBL" id="MSD17369.1"/>
    </source>
</evidence>
<feature type="domain" description="Bacterial Ig-like" evidence="1">
    <location>
        <begin position="6"/>
        <end position="56"/>
    </location>
</feature>
<sequence>AVDTSKITKTAVTGGYTCSYTPASALSDGAHTVVATASDYDGNAAEQKSVTFTVDTIPPTLSISAPTEEFITNKSTLTVKGTTDDETSKPVAITVNGVPIPVTNSGTFSKDVTLKEGSNTITIVAKDKAGKTTTVTRTVKLDTAPPVIKSATITPNPVDCGKTFVISVEVTD</sequence>
<dbReference type="Proteomes" id="UP000431304">
    <property type="component" value="Unassembled WGS sequence"/>
</dbReference>
<dbReference type="Pfam" id="PF19077">
    <property type="entry name" value="Big_13"/>
    <property type="match status" value="1"/>
</dbReference>
<comment type="caution">
    <text evidence="2">The sequence shown here is derived from an EMBL/GenBank/DDBJ whole genome shotgun (WGS) entry which is preliminary data.</text>
</comment>
<dbReference type="SUPFAM" id="SSF81296">
    <property type="entry name" value="E set domains"/>
    <property type="match status" value="1"/>
</dbReference>
<dbReference type="InterPro" id="IPR014756">
    <property type="entry name" value="Ig_E-set"/>
</dbReference>
<evidence type="ECO:0000313" key="3">
    <source>
        <dbReference type="Proteomes" id="UP000431304"/>
    </source>
</evidence>
<feature type="non-terminal residue" evidence="2">
    <location>
        <position position="1"/>
    </location>
</feature>
<accession>A0A844E407</accession>
<evidence type="ECO:0000259" key="1">
    <source>
        <dbReference type="Pfam" id="PF19077"/>
    </source>
</evidence>